<dbReference type="GO" id="GO:0008270">
    <property type="term" value="F:zinc ion binding"/>
    <property type="evidence" value="ECO:0007669"/>
    <property type="project" value="UniProtKB-KW"/>
</dbReference>
<dbReference type="Gene3D" id="4.10.640.40">
    <property type="entry name" value="Cytoplasmic polyadenylation element-binding protein, ZZ domain"/>
    <property type="match status" value="2"/>
</dbReference>
<evidence type="ECO:0000313" key="3">
    <source>
        <dbReference type="EMBL" id="CAD9112782.1"/>
    </source>
</evidence>
<dbReference type="Pfam" id="PF22586">
    <property type="entry name" value="ANCHR-like_BBOX"/>
    <property type="match status" value="1"/>
</dbReference>
<dbReference type="CDD" id="cd19757">
    <property type="entry name" value="Bbox1"/>
    <property type="match status" value="1"/>
</dbReference>
<dbReference type="EMBL" id="HBGE01022029">
    <property type="protein sequence ID" value="CAD9112782.1"/>
    <property type="molecule type" value="Transcribed_RNA"/>
</dbReference>
<dbReference type="SMART" id="SM00336">
    <property type="entry name" value="BBOX"/>
    <property type="match status" value="3"/>
</dbReference>
<dbReference type="SUPFAM" id="SSF52540">
    <property type="entry name" value="P-loop containing nucleoside triphosphate hydrolases"/>
    <property type="match status" value="1"/>
</dbReference>
<feature type="domain" description="B box-type" evidence="2">
    <location>
        <begin position="205"/>
        <end position="251"/>
    </location>
</feature>
<dbReference type="InterPro" id="IPR000315">
    <property type="entry name" value="Znf_B-box"/>
</dbReference>
<evidence type="ECO:0000259" key="2">
    <source>
        <dbReference type="PROSITE" id="PS50119"/>
    </source>
</evidence>
<feature type="domain" description="B box-type" evidence="2">
    <location>
        <begin position="257"/>
        <end position="294"/>
    </location>
</feature>
<dbReference type="PROSITE" id="PS50119">
    <property type="entry name" value="ZF_BBOX"/>
    <property type="match status" value="3"/>
</dbReference>
<organism evidence="3">
    <name type="scientific">Alexandrium catenella</name>
    <name type="common">Red tide dinoflagellate</name>
    <name type="synonym">Gonyaulax catenella</name>
    <dbReference type="NCBI Taxonomy" id="2925"/>
    <lineage>
        <taxon>Eukaryota</taxon>
        <taxon>Sar</taxon>
        <taxon>Alveolata</taxon>
        <taxon>Dinophyceae</taxon>
        <taxon>Gonyaulacales</taxon>
        <taxon>Pyrocystaceae</taxon>
        <taxon>Alexandrium</taxon>
    </lineage>
</organism>
<sequence>MEYVSYLGINLQLEPELAWLAREMLAAPMPPNAQMKVSKAGVIYFHDVENDYYTIEHPLTQRYLKVLERQRLDLLCLRTKPSVNGLLFKQPDMLFHQQFRNLQIPCQSCGVMQSTVKCNQCLMSFCGSCADALHKVANGPRKNHNFLQTACGSLCSSCAVKKPQVFCANCEDYFCFKCFQDMHSRGNRLQHKSMLVNVSDGEIIEPQKRCEECEDNPAAFACDYCLDNYCVKCFWQCHVNGHRRRHTATKINVIPQCNQCQNIRATVFCEQCQELMCTECFTMVHAKGNRMLHLFMDSMDLLVLLERLDPTFQEHMRRARPRVLWAISQLQGWIRGIDARRYYRKRKDVVTQIQRRWRGVQTRRKLLGMLHMHKWRRRQVNNYFLPKTAEERNAVKQKVSAMLAAKDVTKRAANASLRELKDTILATAGADPLEDAARTRVTLGEDEFAAGAMGVTGMGSTAGGASVAMARTTGAFTGASQTLQAGPNPYTTYDQSRFSNASIAITGPLADGPRGAADLSTRDPRNMRNTTLRQITRLDDKPA</sequence>
<keyword evidence="1" id="KW-0863">Zinc-finger</keyword>
<dbReference type="PROSITE" id="PS50096">
    <property type="entry name" value="IQ"/>
    <property type="match status" value="2"/>
</dbReference>
<reference evidence="3" key="1">
    <citation type="submission" date="2021-01" db="EMBL/GenBank/DDBJ databases">
        <authorList>
            <person name="Corre E."/>
            <person name="Pelletier E."/>
            <person name="Niang G."/>
            <person name="Scheremetjew M."/>
            <person name="Finn R."/>
            <person name="Kale V."/>
            <person name="Holt S."/>
            <person name="Cochrane G."/>
            <person name="Meng A."/>
            <person name="Brown T."/>
            <person name="Cohen L."/>
        </authorList>
    </citation>
    <scope>NUCLEOTIDE SEQUENCE</scope>
    <source>
        <strain evidence="3">OF101</strain>
    </source>
</reference>
<dbReference type="AlphaFoldDB" id="A0A7S1LT65"/>
<name>A0A7S1LT65_ALECA</name>
<keyword evidence="1" id="KW-0479">Metal-binding</keyword>
<dbReference type="InterPro" id="IPR000048">
    <property type="entry name" value="IQ_motif_EF-hand-BS"/>
</dbReference>
<proteinExistence type="predicted"/>
<gene>
    <name evidence="3" type="ORF">ACAT0790_LOCUS13319</name>
</gene>
<protein>
    <recommendedName>
        <fullName evidence="2">B box-type domain-containing protein</fullName>
    </recommendedName>
</protein>
<dbReference type="InterPro" id="IPR027417">
    <property type="entry name" value="P-loop_NTPase"/>
</dbReference>
<feature type="domain" description="B box-type" evidence="2">
    <location>
        <begin position="154"/>
        <end position="196"/>
    </location>
</feature>
<evidence type="ECO:0000256" key="1">
    <source>
        <dbReference type="PROSITE-ProRule" id="PRU00024"/>
    </source>
</evidence>
<dbReference type="SMART" id="SM00015">
    <property type="entry name" value="IQ"/>
    <property type="match status" value="2"/>
</dbReference>
<accession>A0A7S1LT65</accession>
<keyword evidence="1" id="KW-0862">Zinc</keyword>
<dbReference type="InterPro" id="IPR038446">
    <property type="entry name" value="CEBP_ZZ_sf"/>
</dbReference>